<evidence type="ECO:0000313" key="1">
    <source>
        <dbReference type="EMBL" id="KAJ0088075.1"/>
    </source>
</evidence>
<dbReference type="EMBL" id="CM047905">
    <property type="protein sequence ID" value="KAJ0088075.1"/>
    <property type="molecule type" value="Genomic_DNA"/>
</dbReference>
<accession>A0ACC1AN02</accession>
<gene>
    <name evidence="1" type="ORF">Patl1_32341</name>
</gene>
<sequence length="83" mass="9809">MTRLMEWPGQPNIADFFPFLRWLDPQGLRRNAERDLGKALEIASRFVKERVEEKKRGNEKRKDFLDVLLEFEGNGKDEPAKFS</sequence>
<proteinExistence type="predicted"/>
<protein>
    <submittedName>
        <fullName evidence="1">Uncharacterized protein</fullName>
    </submittedName>
</protein>
<dbReference type="Proteomes" id="UP001164250">
    <property type="component" value="Chromosome 9"/>
</dbReference>
<name>A0ACC1AN02_9ROSI</name>
<comment type="caution">
    <text evidence="1">The sequence shown here is derived from an EMBL/GenBank/DDBJ whole genome shotgun (WGS) entry which is preliminary data.</text>
</comment>
<evidence type="ECO:0000313" key="2">
    <source>
        <dbReference type="Proteomes" id="UP001164250"/>
    </source>
</evidence>
<organism evidence="1 2">
    <name type="scientific">Pistacia atlantica</name>
    <dbReference type="NCBI Taxonomy" id="434234"/>
    <lineage>
        <taxon>Eukaryota</taxon>
        <taxon>Viridiplantae</taxon>
        <taxon>Streptophyta</taxon>
        <taxon>Embryophyta</taxon>
        <taxon>Tracheophyta</taxon>
        <taxon>Spermatophyta</taxon>
        <taxon>Magnoliopsida</taxon>
        <taxon>eudicotyledons</taxon>
        <taxon>Gunneridae</taxon>
        <taxon>Pentapetalae</taxon>
        <taxon>rosids</taxon>
        <taxon>malvids</taxon>
        <taxon>Sapindales</taxon>
        <taxon>Anacardiaceae</taxon>
        <taxon>Pistacia</taxon>
    </lineage>
</organism>
<reference evidence="2" key="1">
    <citation type="journal article" date="2023" name="G3 (Bethesda)">
        <title>Genome assembly and association tests identify interacting loci associated with vigor, precocity, and sex in interspecific pistachio rootstocks.</title>
        <authorList>
            <person name="Palmer W."/>
            <person name="Jacygrad E."/>
            <person name="Sagayaradj S."/>
            <person name="Cavanaugh K."/>
            <person name="Han R."/>
            <person name="Bertier L."/>
            <person name="Beede B."/>
            <person name="Kafkas S."/>
            <person name="Golino D."/>
            <person name="Preece J."/>
            <person name="Michelmore R."/>
        </authorList>
    </citation>
    <scope>NUCLEOTIDE SEQUENCE [LARGE SCALE GENOMIC DNA]</scope>
</reference>
<keyword evidence="2" id="KW-1185">Reference proteome</keyword>